<feature type="domain" description="C2H2-type" evidence="8">
    <location>
        <begin position="251"/>
        <end position="278"/>
    </location>
</feature>
<dbReference type="SMART" id="SM00355">
    <property type="entry name" value="ZnF_C2H2"/>
    <property type="match status" value="8"/>
</dbReference>
<keyword evidence="10" id="KW-1185">Reference proteome</keyword>
<organism evidence="9 10">
    <name type="scientific">Chilo suppressalis</name>
    <name type="common">Asiatic rice borer moth</name>
    <dbReference type="NCBI Taxonomy" id="168631"/>
    <lineage>
        <taxon>Eukaryota</taxon>
        <taxon>Metazoa</taxon>
        <taxon>Ecdysozoa</taxon>
        <taxon>Arthropoda</taxon>
        <taxon>Hexapoda</taxon>
        <taxon>Insecta</taxon>
        <taxon>Pterygota</taxon>
        <taxon>Neoptera</taxon>
        <taxon>Endopterygota</taxon>
        <taxon>Lepidoptera</taxon>
        <taxon>Glossata</taxon>
        <taxon>Ditrysia</taxon>
        <taxon>Pyraloidea</taxon>
        <taxon>Crambidae</taxon>
        <taxon>Crambinae</taxon>
        <taxon>Chilo</taxon>
    </lineage>
</organism>
<reference evidence="9" key="1">
    <citation type="submission" date="2021-12" db="EMBL/GenBank/DDBJ databases">
        <authorList>
            <person name="King R."/>
        </authorList>
    </citation>
    <scope>NUCLEOTIDE SEQUENCE</scope>
</reference>
<feature type="compositionally biased region" description="Basic and acidic residues" evidence="7">
    <location>
        <begin position="135"/>
        <end position="145"/>
    </location>
</feature>
<evidence type="ECO:0000259" key="8">
    <source>
        <dbReference type="PROSITE" id="PS50157"/>
    </source>
</evidence>
<feature type="domain" description="C2H2-type" evidence="8">
    <location>
        <begin position="334"/>
        <end position="362"/>
    </location>
</feature>
<feature type="compositionally biased region" description="Basic and acidic residues" evidence="7">
    <location>
        <begin position="97"/>
        <end position="110"/>
    </location>
</feature>
<evidence type="ECO:0000313" key="9">
    <source>
        <dbReference type="EMBL" id="CAH2983597.1"/>
    </source>
</evidence>
<dbReference type="SUPFAM" id="SSF57667">
    <property type="entry name" value="beta-beta-alpha zinc fingers"/>
    <property type="match status" value="4"/>
</dbReference>
<keyword evidence="4" id="KW-0862">Zinc</keyword>
<evidence type="ECO:0000256" key="7">
    <source>
        <dbReference type="SAM" id="MobiDB-lite"/>
    </source>
</evidence>
<dbReference type="PROSITE" id="PS50157">
    <property type="entry name" value="ZINC_FINGER_C2H2_2"/>
    <property type="match status" value="6"/>
</dbReference>
<keyword evidence="3 6" id="KW-0863">Zinc-finger</keyword>
<dbReference type="PROSITE" id="PS00028">
    <property type="entry name" value="ZINC_FINGER_C2H2_1"/>
    <property type="match status" value="6"/>
</dbReference>
<feature type="region of interest" description="Disordered" evidence="7">
    <location>
        <begin position="93"/>
        <end position="183"/>
    </location>
</feature>
<feature type="domain" description="C2H2-type" evidence="8">
    <location>
        <begin position="223"/>
        <end position="250"/>
    </location>
</feature>
<feature type="domain" description="C2H2-type" evidence="8">
    <location>
        <begin position="279"/>
        <end position="306"/>
    </location>
</feature>
<feature type="region of interest" description="Disordered" evidence="7">
    <location>
        <begin position="354"/>
        <end position="377"/>
    </location>
</feature>
<dbReference type="PANTHER" id="PTHR24377">
    <property type="entry name" value="IP01015P-RELATED"/>
    <property type="match status" value="1"/>
</dbReference>
<dbReference type="Pfam" id="PF00096">
    <property type="entry name" value="zf-C2H2"/>
    <property type="match status" value="2"/>
</dbReference>
<dbReference type="EMBL" id="OU963910">
    <property type="protein sequence ID" value="CAH2983597.1"/>
    <property type="molecule type" value="Genomic_DNA"/>
</dbReference>
<evidence type="ECO:0000256" key="3">
    <source>
        <dbReference type="ARBA" id="ARBA00022771"/>
    </source>
</evidence>
<feature type="domain" description="C2H2-type" evidence="8">
    <location>
        <begin position="194"/>
        <end position="222"/>
    </location>
</feature>
<keyword evidence="5" id="KW-0539">Nucleus</keyword>
<evidence type="ECO:0000256" key="1">
    <source>
        <dbReference type="ARBA" id="ARBA00022723"/>
    </source>
</evidence>
<dbReference type="InterPro" id="IPR050826">
    <property type="entry name" value="Krueppel_C2H2_ZnFinger"/>
</dbReference>
<dbReference type="InterPro" id="IPR036236">
    <property type="entry name" value="Znf_C2H2_sf"/>
</dbReference>
<evidence type="ECO:0000256" key="5">
    <source>
        <dbReference type="ARBA" id="ARBA00023242"/>
    </source>
</evidence>
<gene>
    <name evidence="9" type="ORF">CHILSU_LOCUS3874</name>
</gene>
<evidence type="ECO:0000256" key="2">
    <source>
        <dbReference type="ARBA" id="ARBA00022737"/>
    </source>
</evidence>
<feature type="domain" description="C2H2-type" evidence="8">
    <location>
        <begin position="307"/>
        <end position="334"/>
    </location>
</feature>
<proteinExistence type="predicted"/>
<evidence type="ECO:0000256" key="6">
    <source>
        <dbReference type="PROSITE-ProRule" id="PRU00042"/>
    </source>
</evidence>
<keyword evidence="1" id="KW-0479">Metal-binding</keyword>
<dbReference type="InterPro" id="IPR013087">
    <property type="entry name" value="Znf_C2H2_type"/>
</dbReference>
<evidence type="ECO:0000256" key="4">
    <source>
        <dbReference type="ARBA" id="ARBA00022833"/>
    </source>
</evidence>
<dbReference type="Gene3D" id="3.30.160.60">
    <property type="entry name" value="Classic Zinc Finger"/>
    <property type="match status" value="4"/>
</dbReference>
<evidence type="ECO:0000313" key="10">
    <source>
        <dbReference type="Proteomes" id="UP001153292"/>
    </source>
</evidence>
<accession>A0ABN8LC84</accession>
<dbReference type="Proteomes" id="UP001153292">
    <property type="component" value="Chromosome 17"/>
</dbReference>
<protein>
    <recommendedName>
        <fullName evidence="8">C2H2-type domain-containing protein</fullName>
    </recommendedName>
</protein>
<sequence>MTRLLCYRFKDMEALVRNLDPPRYTRACAYCTARVSEHAYKQHLVALHSDCLFHCDECDTYVDRKEFILHMSTHAAEYAAKQEKKPVMRAKMLLNNKTDRRDENENDERRKCNRRTAKIADRSQVDDEPSPAPRYVDEFSDHSDAENGFEPLPESVFEAIEDSQDSRPPESIAPTVDFEPTKEPGEVKKTLKTKKCLICGREFAARSSYFYHMKHFHAQTREHECTVCRKRFGTKATLAEHEHIHSGARPYACERCGKQFGSRASLYIHEQTHGGVKRWKCTQCPRAFRWRTQLARHASRHAARRDHECGKCDRSFNVHADLLRHARTHEKQDHVCERCGLHFAQLRYLKVHTRNKHAEEEDTSGAAEQNRGDDGVQ</sequence>
<name>A0ABN8LC84_CHISP</name>
<keyword evidence="2" id="KW-0677">Repeat</keyword>